<sequence>MTLSTSLSLSLRSTLSSALDLVTPQAPLDYSASVALASGVGANQADKIFADTRTLAASATEDLDLAGVLSDPLGAALTFARVKAVLIRAAAGNTNNVQVTRPASNGVPLFLAAGDGLAVRPGGLFLWVAPDATGVAVTAGTGDLLTLTNSAGSTSVTYDVVIIGASA</sequence>
<proteinExistence type="predicted"/>
<dbReference type="AlphaFoldDB" id="A0A5P8K343"/>
<evidence type="ECO:0000313" key="2">
    <source>
        <dbReference type="Proteomes" id="UP000327294"/>
    </source>
</evidence>
<organism evidence="1 2">
    <name type="scientific">Streptomyces phaeolivaceus</name>
    <dbReference type="NCBI Taxonomy" id="2653200"/>
    <lineage>
        <taxon>Bacteria</taxon>
        <taxon>Bacillati</taxon>
        <taxon>Actinomycetota</taxon>
        <taxon>Actinomycetes</taxon>
        <taxon>Kitasatosporales</taxon>
        <taxon>Streptomycetaceae</taxon>
        <taxon>Streptomyces</taxon>
    </lineage>
</organism>
<dbReference type="EMBL" id="CP045096">
    <property type="protein sequence ID" value="QFQ97456.1"/>
    <property type="molecule type" value="Genomic_DNA"/>
</dbReference>
<reference evidence="1 2" key="1">
    <citation type="submission" date="2019-10" db="EMBL/GenBank/DDBJ databases">
        <title>Streptomyces sp. strain GY16 isolated from leaves of Broussonetia papyrifera.</title>
        <authorList>
            <person name="Mo P."/>
        </authorList>
    </citation>
    <scope>NUCLEOTIDE SEQUENCE [LARGE SCALE GENOMIC DNA]</scope>
    <source>
        <strain evidence="1 2">GY16</strain>
    </source>
</reference>
<evidence type="ECO:0000313" key="1">
    <source>
        <dbReference type="EMBL" id="QFQ97456.1"/>
    </source>
</evidence>
<accession>A0A5P8K343</accession>
<keyword evidence="2" id="KW-1185">Reference proteome</keyword>
<dbReference type="RefSeq" id="WP_152168932.1">
    <property type="nucleotide sequence ID" value="NZ_CP045096.1"/>
</dbReference>
<gene>
    <name evidence="1" type="ORF">F9278_15930</name>
</gene>
<dbReference type="KEGG" id="sphv:F9278_15930"/>
<name>A0A5P8K343_9ACTN</name>
<dbReference type="Proteomes" id="UP000327294">
    <property type="component" value="Chromosome"/>
</dbReference>
<protein>
    <submittedName>
        <fullName evidence="1">Uncharacterized protein</fullName>
    </submittedName>
</protein>